<sequence length="49" mass="5943">MQIKVHALQFCNYERLENDLCMELQEDVTLEDAYFISMTRCLNYLFSYP</sequence>
<accession>A0AAE3HJS4</accession>
<name>A0AAE3HJS4_9FIRM</name>
<dbReference type="Proteomes" id="UP001205748">
    <property type="component" value="Unassembled WGS sequence"/>
</dbReference>
<dbReference type="EMBL" id="JANKAS010000017">
    <property type="protein sequence ID" value="MCR1900008.1"/>
    <property type="molecule type" value="Genomic_DNA"/>
</dbReference>
<protein>
    <submittedName>
        <fullName evidence="1">Uncharacterized protein</fullName>
    </submittedName>
</protein>
<dbReference type="AlphaFoldDB" id="A0AAE3HJS4"/>
<comment type="caution">
    <text evidence="1">The sequence shown here is derived from an EMBL/GenBank/DDBJ whole genome shotgun (WGS) entry which is preliminary data.</text>
</comment>
<evidence type="ECO:0000313" key="2">
    <source>
        <dbReference type="Proteomes" id="UP001205748"/>
    </source>
</evidence>
<proteinExistence type="predicted"/>
<reference evidence="1" key="1">
    <citation type="submission" date="2022-07" db="EMBL/GenBank/DDBJ databases">
        <title>Enhanced cultured diversity of the mouse gut microbiota enables custom-made synthetic communities.</title>
        <authorList>
            <person name="Afrizal A."/>
        </authorList>
    </citation>
    <scope>NUCLEOTIDE SEQUENCE</scope>
    <source>
        <strain evidence="1">DSM 28593</strain>
    </source>
</reference>
<dbReference type="RefSeq" id="WP_257532902.1">
    <property type="nucleotide sequence ID" value="NZ_JANKAS010000017.1"/>
</dbReference>
<evidence type="ECO:0000313" key="1">
    <source>
        <dbReference type="EMBL" id="MCR1900008.1"/>
    </source>
</evidence>
<keyword evidence="2" id="KW-1185">Reference proteome</keyword>
<gene>
    <name evidence="1" type="ORF">NSA47_13645</name>
</gene>
<organism evidence="1 2">
    <name type="scientific">Irregularibacter muris</name>
    <dbReference type="NCBI Taxonomy" id="1796619"/>
    <lineage>
        <taxon>Bacteria</taxon>
        <taxon>Bacillati</taxon>
        <taxon>Bacillota</taxon>
        <taxon>Clostridia</taxon>
        <taxon>Eubacteriales</taxon>
        <taxon>Eubacteriaceae</taxon>
        <taxon>Irregularibacter</taxon>
    </lineage>
</organism>